<dbReference type="InterPro" id="IPR020846">
    <property type="entry name" value="MFS_dom"/>
</dbReference>
<feature type="transmembrane region" description="Helical" evidence="6">
    <location>
        <begin position="67"/>
        <end position="87"/>
    </location>
</feature>
<dbReference type="EMBL" id="KB706961">
    <property type="protein sequence ID" value="EMR64951.1"/>
    <property type="molecule type" value="Genomic_DNA"/>
</dbReference>
<evidence type="ECO:0000256" key="6">
    <source>
        <dbReference type="SAM" id="Phobius"/>
    </source>
</evidence>
<feature type="compositionally biased region" description="Low complexity" evidence="5">
    <location>
        <begin position="251"/>
        <end position="261"/>
    </location>
</feature>
<feature type="transmembrane region" description="Helical" evidence="6">
    <location>
        <begin position="224"/>
        <end position="244"/>
    </location>
</feature>
<evidence type="ECO:0000313" key="8">
    <source>
        <dbReference type="EMBL" id="EMR64951.1"/>
    </source>
</evidence>
<dbReference type="InterPro" id="IPR011701">
    <property type="entry name" value="MFS"/>
</dbReference>
<keyword evidence="2 6" id="KW-0812">Transmembrane</keyword>
<protein>
    <submittedName>
        <fullName evidence="8">Putative mfs transporter protein</fullName>
    </submittedName>
</protein>
<dbReference type="PROSITE" id="PS50850">
    <property type="entry name" value="MFS"/>
    <property type="match status" value="1"/>
</dbReference>
<keyword evidence="9" id="KW-1185">Reference proteome</keyword>
<evidence type="ECO:0000256" key="1">
    <source>
        <dbReference type="ARBA" id="ARBA00004141"/>
    </source>
</evidence>
<evidence type="ECO:0000256" key="4">
    <source>
        <dbReference type="ARBA" id="ARBA00023136"/>
    </source>
</evidence>
<dbReference type="PANTHER" id="PTHR23502">
    <property type="entry name" value="MAJOR FACILITATOR SUPERFAMILY"/>
    <property type="match status" value="1"/>
</dbReference>
<evidence type="ECO:0000256" key="3">
    <source>
        <dbReference type="ARBA" id="ARBA00022989"/>
    </source>
</evidence>
<gene>
    <name evidence="8" type="ORF">UCREL1_8073</name>
</gene>
<feature type="region of interest" description="Disordered" evidence="5">
    <location>
        <begin position="248"/>
        <end position="271"/>
    </location>
</feature>
<feature type="compositionally biased region" description="Basic and acidic residues" evidence="5">
    <location>
        <begin position="262"/>
        <end position="271"/>
    </location>
</feature>
<keyword evidence="4 6" id="KW-0472">Membrane</keyword>
<feature type="transmembrane region" description="Helical" evidence="6">
    <location>
        <begin position="161"/>
        <end position="181"/>
    </location>
</feature>
<dbReference type="OrthoDB" id="2585655at2759"/>
<feature type="transmembrane region" description="Helical" evidence="6">
    <location>
        <begin position="330"/>
        <end position="354"/>
    </location>
</feature>
<feature type="transmembrane region" description="Helical" evidence="6">
    <location>
        <begin position="444"/>
        <end position="468"/>
    </location>
</feature>
<dbReference type="KEGG" id="ela:UCREL1_8073"/>
<dbReference type="GO" id="GO:0005886">
    <property type="term" value="C:plasma membrane"/>
    <property type="evidence" value="ECO:0007669"/>
    <property type="project" value="TreeGrafter"/>
</dbReference>
<dbReference type="PANTHER" id="PTHR23502:SF29">
    <property type="entry name" value="TRANSPORTER, PUTATIVE (AFU_ORTHOLOGUE AFUA_6G06680)-RELATED"/>
    <property type="match status" value="1"/>
</dbReference>
<dbReference type="Pfam" id="PF07690">
    <property type="entry name" value="MFS_1"/>
    <property type="match status" value="1"/>
</dbReference>
<accession>M7T552</accession>
<dbReference type="OMA" id="EDKHLAH"/>
<reference evidence="9" key="1">
    <citation type="journal article" date="2013" name="Genome Announc.">
        <title>Draft genome sequence of the grapevine dieback fungus Eutypa lata UCR-EL1.</title>
        <authorList>
            <person name="Blanco-Ulate B."/>
            <person name="Rolshausen P.E."/>
            <person name="Cantu D."/>
        </authorList>
    </citation>
    <scope>NUCLEOTIDE SEQUENCE [LARGE SCALE GENOMIC DNA]</scope>
    <source>
        <strain evidence="9">UCR-EL1</strain>
    </source>
</reference>
<evidence type="ECO:0000256" key="2">
    <source>
        <dbReference type="ARBA" id="ARBA00022692"/>
    </source>
</evidence>
<dbReference type="HOGENOM" id="CLU_008455_13_0_1"/>
<organism evidence="8 9">
    <name type="scientific">Eutypa lata (strain UCR-EL1)</name>
    <name type="common">Grapevine dieback disease fungus</name>
    <name type="synonym">Eutypa armeniacae</name>
    <dbReference type="NCBI Taxonomy" id="1287681"/>
    <lineage>
        <taxon>Eukaryota</taxon>
        <taxon>Fungi</taxon>
        <taxon>Dikarya</taxon>
        <taxon>Ascomycota</taxon>
        <taxon>Pezizomycotina</taxon>
        <taxon>Sordariomycetes</taxon>
        <taxon>Xylariomycetidae</taxon>
        <taxon>Xylariales</taxon>
        <taxon>Diatrypaceae</taxon>
        <taxon>Eutypa</taxon>
    </lineage>
</organism>
<proteinExistence type="predicted"/>
<feature type="transmembrane region" description="Helical" evidence="6">
    <location>
        <begin position="374"/>
        <end position="397"/>
    </location>
</feature>
<name>M7T552_EUTLA</name>
<dbReference type="AlphaFoldDB" id="M7T552"/>
<comment type="subcellular location">
    <subcellularLocation>
        <location evidence="1">Membrane</location>
        <topology evidence="1">Multi-pass membrane protein</topology>
    </subcellularLocation>
</comment>
<dbReference type="Proteomes" id="UP000012174">
    <property type="component" value="Unassembled WGS sequence"/>
</dbReference>
<feature type="transmembrane region" description="Helical" evidence="6">
    <location>
        <begin position="511"/>
        <end position="532"/>
    </location>
</feature>
<feature type="transmembrane region" description="Helical" evidence="6">
    <location>
        <begin position="193"/>
        <end position="218"/>
    </location>
</feature>
<dbReference type="eggNOG" id="KOG0255">
    <property type="taxonomic scope" value="Eukaryota"/>
</dbReference>
<dbReference type="Gene3D" id="1.20.1250.20">
    <property type="entry name" value="MFS general substrate transporter like domains"/>
    <property type="match status" value="1"/>
</dbReference>
<evidence type="ECO:0000259" key="7">
    <source>
        <dbReference type="PROSITE" id="PS50850"/>
    </source>
</evidence>
<sequence length="556" mass="59530">MGFLGILEDKHLLHVPATVILNDESAQSEVETLGLKHGTGKASHIILVPQPSDDPNDPLNWSQVKKLAVITTVSFGGIMMAGVYSALLNPALGVMAIELDRSINDMAVLAGYTLLTAGAAGFIVAACSRKWGARPVFFISSLLGTVGSIVGSSVLTYNGVLAARIIQGIATSTYESILVSVIGDLYFVHQRGLYMAIIQFILGGVSNLAGVVCGAVTTGLGWPWLFRLCVIFSGIQTILVFLFVPETSYDRSSSTGNGRSGNKQEENKTEEACHHVELAEQPVAPPDTTKILESLPSDPDRPPKTFLQGPALINGTFCDESLLQLLIAPFAVCFNIGILFAVVVSGGVTALYVSQAMSLAQIFQAPPYNLTAAGVGYLSLGPFIGATIGSIVMALVNDPIIKWCAVKNKGVYEPEYRLLPGIGGLLVGVGLMAFGALAQEGKSYYATATMHGITLAGVIMVVVAVNGYALDAFHEMSGDVFIAMIIFKNFLFYGFSWFVNTWIGSSGPSHVFYVFGGIGFAMTISIPFMFVFGKQYRSYWARNNLLIKMHIKTHHQ</sequence>
<feature type="domain" description="Major facilitator superfamily (MFS) profile" evidence="7">
    <location>
        <begin position="70"/>
        <end position="556"/>
    </location>
</feature>
<dbReference type="InterPro" id="IPR036259">
    <property type="entry name" value="MFS_trans_sf"/>
</dbReference>
<evidence type="ECO:0000313" key="9">
    <source>
        <dbReference type="Proteomes" id="UP000012174"/>
    </source>
</evidence>
<feature type="transmembrane region" description="Helical" evidence="6">
    <location>
        <begin position="136"/>
        <end position="155"/>
    </location>
</feature>
<evidence type="ECO:0000256" key="5">
    <source>
        <dbReference type="SAM" id="MobiDB-lite"/>
    </source>
</evidence>
<dbReference type="GO" id="GO:0022857">
    <property type="term" value="F:transmembrane transporter activity"/>
    <property type="evidence" value="ECO:0007669"/>
    <property type="project" value="InterPro"/>
</dbReference>
<feature type="transmembrane region" description="Helical" evidence="6">
    <location>
        <begin position="480"/>
        <end position="499"/>
    </location>
</feature>
<feature type="transmembrane region" description="Helical" evidence="6">
    <location>
        <begin position="107"/>
        <end position="127"/>
    </location>
</feature>
<keyword evidence="3 6" id="KW-1133">Transmembrane helix</keyword>
<feature type="transmembrane region" description="Helical" evidence="6">
    <location>
        <begin position="418"/>
        <end position="438"/>
    </location>
</feature>
<dbReference type="SUPFAM" id="SSF103473">
    <property type="entry name" value="MFS general substrate transporter"/>
    <property type="match status" value="1"/>
</dbReference>